<dbReference type="EMBL" id="CM023489">
    <property type="protein sequence ID" value="KAH6922580.1"/>
    <property type="molecule type" value="Genomic_DNA"/>
</dbReference>
<accession>A0ACB7RK88</accession>
<comment type="caution">
    <text evidence="1">The sequence shown here is derived from an EMBL/GenBank/DDBJ whole genome shotgun (WGS) entry which is preliminary data.</text>
</comment>
<name>A0ACB7RK88_HYAAI</name>
<gene>
    <name evidence="1" type="ORF">HPB50_016672</name>
</gene>
<organism evidence="1 2">
    <name type="scientific">Hyalomma asiaticum</name>
    <name type="common">Tick</name>
    <dbReference type="NCBI Taxonomy" id="266040"/>
    <lineage>
        <taxon>Eukaryota</taxon>
        <taxon>Metazoa</taxon>
        <taxon>Ecdysozoa</taxon>
        <taxon>Arthropoda</taxon>
        <taxon>Chelicerata</taxon>
        <taxon>Arachnida</taxon>
        <taxon>Acari</taxon>
        <taxon>Parasitiformes</taxon>
        <taxon>Ixodida</taxon>
        <taxon>Ixodoidea</taxon>
        <taxon>Ixodidae</taxon>
        <taxon>Hyalomminae</taxon>
        <taxon>Hyalomma</taxon>
    </lineage>
</organism>
<evidence type="ECO:0000313" key="2">
    <source>
        <dbReference type="Proteomes" id="UP000821845"/>
    </source>
</evidence>
<reference evidence="1" key="1">
    <citation type="submission" date="2020-05" db="EMBL/GenBank/DDBJ databases">
        <title>Large-scale comparative analyses of tick genomes elucidate their genetic diversity and vector capacities.</title>
        <authorList>
            <person name="Jia N."/>
            <person name="Wang J."/>
            <person name="Shi W."/>
            <person name="Du L."/>
            <person name="Sun Y."/>
            <person name="Zhan W."/>
            <person name="Jiang J."/>
            <person name="Wang Q."/>
            <person name="Zhang B."/>
            <person name="Ji P."/>
            <person name="Sakyi L.B."/>
            <person name="Cui X."/>
            <person name="Yuan T."/>
            <person name="Jiang B."/>
            <person name="Yang W."/>
            <person name="Lam T.T.-Y."/>
            <person name="Chang Q."/>
            <person name="Ding S."/>
            <person name="Wang X."/>
            <person name="Zhu J."/>
            <person name="Ruan X."/>
            <person name="Zhao L."/>
            <person name="Wei J."/>
            <person name="Que T."/>
            <person name="Du C."/>
            <person name="Cheng J."/>
            <person name="Dai P."/>
            <person name="Han X."/>
            <person name="Huang E."/>
            <person name="Gao Y."/>
            <person name="Liu J."/>
            <person name="Shao H."/>
            <person name="Ye R."/>
            <person name="Li L."/>
            <person name="Wei W."/>
            <person name="Wang X."/>
            <person name="Wang C."/>
            <person name="Yang T."/>
            <person name="Huo Q."/>
            <person name="Li W."/>
            <person name="Guo W."/>
            <person name="Chen H."/>
            <person name="Zhou L."/>
            <person name="Ni X."/>
            <person name="Tian J."/>
            <person name="Zhou Y."/>
            <person name="Sheng Y."/>
            <person name="Liu T."/>
            <person name="Pan Y."/>
            <person name="Xia L."/>
            <person name="Li J."/>
            <person name="Zhao F."/>
            <person name="Cao W."/>
        </authorList>
    </citation>
    <scope>NUCLEOTIDE SEQUENCE</scope>
    <source>
        <strain evidence="1">Hyas-2018</strain>
    </source>
</reference>
<proteinExistence type="predicted"/>
<sequence length="144" mass="16096">MQLCRTSAWKHTARAYCLDATHAPPRGNETAHATDREITHAARCTEGEQARLSSLNQREVEDDAVHTKFSDIAAHHRLGEDAKPPQHSVRRTRSSGEDYKPLLSSTARVSTRCTFPATPARASFVKSPAPSTTWRGRVRRRHLS</sequence>
<keyword evidence="2" id="KW-1185">Reference proteome</keyword>
<evidence type="ECO:0000313" key="1">
    <source>
        <dbReference type="EMBL" id="KAH6922580.1"/>
    </source>
</evidence>
<protein>
    <submittedName>
        <fullName evidence="1">Uncharacterized protein</fullName>
    </submittedName>
</protein>
<dbReference type="Proteomes" id="UP000821845">
    <property type="component" value="Chromosome 9"/>
</dbReference>